<keyword evidence="8" id="KW-0320">Glycogen biosynthesis</keyword>
<accession>A0A7I8VKE1</accession>
<evidence type="ECO:0000256" key="10">
    <source>
        <dbReference type="ARBA" id="ARBA00025780"/>
    </source>
</evidence>
<dbReference type="InterPro" id="IPR032788">
    <property type="entry name" value="AGL_central"/>
</dbReference>
<gene>
    <name evidence="16" type="ORF">DGYR_LOCUS4593</name>
</gene>
<evidence type="ECO:0000256" key="8">
    <source>
        <dbReference type="ARBA" id="ARBA00023056"/>
    </source>
</evidence>
<protein>
    <recommendedName>
        <fullName evidence="7">Glycogen debranching enzyme</fullName>
        <ecNumber evidence="5">2.4.1.25</ecNumber>
        <ecNumber evidence="6">3.2.1.33</ecNumber>
    </recommendedName>
    <alternativeName>
        <fullName evidence="11">Glycogen debrancher</fullName>
    </alternativeName>
</protein>
<feature type="domain" description="Glycogen debranching enzyme C-terminal" evidence="13">
    <location>
        <begin position="977"/>
        <end position="1421"/>
    </location>
</feature>
<dbReference type="PANTHER" id="PTHR10569">
    <property type="entry name" value="GLYCOGEN DEBRANCHING ENZYME"/>
    <property type="match status" value="1"/>
</dbReference>
<dbReference type="EMBL" id="CAJFCJ010000006">
    <property type="protein sequence ID" value="CAD5115909.1"/>
    <property type="molecule type" value="Genomic_DNA"/>
</dbReference>
<dbReference type="GO" id="GO:0005737">
    <property type="term" value="C:cytoplasm"/>
    <property type="evidence" value="ECO:0007669"/>
    <property type="project" value="UniProtKB-SubCell"/>
</dbReference>
<evidence type="ECO:0000256" key="4">
    <source>
        <dbReference type="ARBA" id="ARBA00004496"/>
    </source>
</evidence>
<comment type="catalytic activity">
    <reaction evidence="1">
        <text>Transfers a segment of a (1-&gt;4)-alpha-D-glucan to a new position in an acceptor, which may be glucose or a (1-&gt;4)-alpha-D-glucan.</text>
        <dbReference type="EC" id="2.4.1.25"/>
    </reaction>
</comment>
<feature type="coiled-coil region" evidence="12">
    <location>
        <begin position="275"/>
        <end position="302"/>
    </location>
</feature>
<proteinExistence type="inferred from homology"/>
<dbReference type="OrthoDB" id="10248904at2759"/>
<dbReference type="GO" id="GO:0005980">
    <property type="term" value="P:glycogen catabolic process"/>
    <property type="evidence" value="ECO:0007669"/>
    <property type="project" value="InterPro"/>
</dbReference>
<evidence type="ECO:0000313" key="17">
    <source>
        <dbReference type="Proteomes" id="UP000549394"/>
    </source>
</evidence>
<feature type="domain" description="Glycogen debranching enzyme glucanotransferase" evidence="14">
    <location>
        <begin position="37"/>
        <end position="461"/>
    </location>
</feature>
<dbReference type="EC" id="3.2.1.33" evidence="6"/>
<dbReference type="InterPro" id="IPR032792">
    <property type="entry name" value="AGL_glucanoTrfase"/>
</dbReference>
<dbReference type="GO" id="GO:0004134">
    <property type="term" value="F:4-alpha-glucanotransferase activity"/>
    <property type="evidence" value="ECO:0007669"/>
    <property type="project" value="UniProtKB-EC"/>
</dbReference>
<evidence type="ECO:0000313" key="16">
    <source>
        <dbReference type="EMBL" id="CAD5115909.1"/>
    </source>
</evidence>
<evidence type="ECO:0000256" key="2">
    <source>
        <dbReference type="ARBA" id="ARBA00000927"/>
    </source>
</evidence>
<evidence type="ECO:0000256" key="12">
    <source>
        <dbReference type="SAM" id="Coils"/>
    </source>
</evidence>
<sequence length="1431" mass="163122">MTISGSFNYYFTVDSKQDGSGYFLVDPILKVGEFDERLPLDSITCQTYLSKNLGKFSDWEKRLKVAKECSYNMVHFTPVQSLGASNSAYCLRNQLEFNPEFGKVSVQEMKKFIEKMKNEWQCLSLVDLVLNHTANESEWLQDHPECAYNVVNSPHLRPAYLLDRILWKFGLEVGQGLWEMRQIPKVPTAYQHIQIIERVIRDEIFPKYKLEEFYLMNIENVVSEFEKAAREQRQSTEGEIRLVFDKEYRRLRASIDISKALNAYNPFRYNGEDFQDKLKKASNDLSNKLQSLNAEMRNTIQDHLNAAVRNFLANINWRFLDPNGPKCKQVDEDNPLMWNYFRLNKEDMTIEEEEKMMFTSKGQFCMAHNGWVMGDDPLRNFAESGSNVYLRRELIPWGDSVKLRYGSKPSDCPFLWQHMKNYAVLMASIFHGVRLDNCHSTPIHVAEYILDEARKVRPDLYVIAELFTSNEWTDNIFINRLGLTSLIREALQASDAQAEGGLVHRFGGEPVGAFIQLPARPLVPTTAHAILMDQTHDNNSPIEKRTVWDVLPNAALVSMASCASGSNRGYDELVPHHINVVTEKRIYQSLGDKTTIGKIGPKDGILAAKKILNKVHQMLGSNGFNQIYVDQRDANVVSVTRHNSTSHESIILVAYTAFKQPPHDYPKAPSMEISGKIQQILYEGRLDKIEGAKSYKKDENFINGLEEYKCFIQEGISPKNSSMVEINSLSDKELVNFTKFPPGSVIAFKVSLNAEPKTAIFQLRQFLSQFGYRMHTYSGRNLAEMSNTELERIVTKMTLNDLSRTLYRCDGEERDDCPESGGYNIPGWGVLPYCGLQGILSILNEIRPKNDLGHPLCNNIREGNWLLEYSCSRLIRHEETKPFGLWLKRIFEFIEKVPRYLVPSYFDAIITGIVMLVEEVTWCKMGEFVRKGSSFVRLLSMGSLQFISFIKSAPLPTLSPHCDTPRPQTINHGGVKIQACPSLAAGLPHFSVGIWRNWGRDTFIALRGLCLMTGREDIARFHILSYAGTVRHGLIPNLLGGGIGARYNARDAVWFWLQCIQEYCNNVPNGKQLLKDRVSRIFPNDDSSAQEAGHCEMTLEDVIQECLTKHAKGMKFRERNAGASLDNDMSDAGFIVEFGVNFKTGFVYGGNDSNCGTWMDKNGSAPSNKGRPATPRDGSAVELVGLQRSVISWLAKMNENSIYPYDGVVTPAKKKITFKEWTKLIDDNFEKYFFIPENEIELRNSDTINPRLVNRRNIYKDTVGATRDWADYQLRPNFCVAMVLAPEMFTPENAWKALVQVESVLMGPLGIKTLDPQDWNYNGDYVNSDETRGYNYHNGPEWLWPVGYFLRAKLLFAKKIKNKRPEIVSETVAYIRSVLSNHFNSLQKSDWKSLPELTNHNGSVCYDSCMAQAWSVGCILEVLYDLESISE</sequence>
<comment type="similarity">
    <text evidence="10">Belongs to the glycogen debranching enzyme family.</text>
</comment>
<comment type="subcellular location">
    <subcellularLocation>
        <location evidence="4">Cytoplasm</location>
    </subcellularLocation>
</comment>
<comment type="caution">
    <text evidence="16">The sequence shown here is derived from an EMBL/GenBank/DDBJ whole genome shotgun (WGS) entry which is preliminary data.</text>
</comment>
<name>A0A7I8VKE1_9ANNE</name>
<keyword evidence="17" id="KW-1185">Reference proteome</keyword>
<evidence type="ECO:0000256" key="3">
    <source>
        <dbReference type="ARBA" id="ARBA00003530"/>
    </source>
</evidence>
<dbReference type="InterPro" id="IPR032790">
    <property type="entry name" value="GDE_C"/>
</dbReference>
<evidence type="ECO:0000259" key="13">
    <source>
        <dbReference type="Pfam" id="PF06202"/>
    </source>
</evidence>
<comment type="function">
    <text evidence="3">Multifunctional enzyme acting as 1,4-alpha-D-glucan:1,4-alpha-D-glucan 4-alpha-D-glycosyltransferase and amylo-1,6-glucosidase in glycogen degradation.</text>
</comment>
<dbReference type="InterPro" id="IPR010401">
    <property type="entry name" value="AGL/Gdb1"/>
</dbReference>
<feature type="domain" description="Glycogen debranching enzyme central" evidence="15">
    <location>
        <begin position="604"/>
        <end position="874"/>
    </location>
</feature>
<dbReference type="InterPro" id="IPR006421">
    <property type="entry name" value="Glycogen_debranch_met"/>
</dbReference>
<dbReference type="NCBIfam" id="TIGR01531">
    <property type="entry name" value="glyc_debranch"/>
    <property type="match status" value="1"/>
</dbReference>
<evidence type="ECO:0000256" key="9">
    <source>
        <dbReference type="ARBA" id="ARBA00023268"/>
    </source>
</evidence>
<dbReference type="Gene3D" id="3.20.20.80">
    <property type="entry name" value="Glycosidases"/>
    <property type="match status" value="2"/>
</dbReference>
<dbReference type="Pfam" id="PF14701">
    <property type="entry name" value="hDGE_amylase"/>
    <property type="match status" value="1"/>
</dbReference>
<dbReference type="SUPFAM" id="SSF51445">
    <property type="entry name" value="(Trans)glycosidases"/>
    <property type="match status" value="1"/>
</dbReference>
<dbReference type="GO" id="GO:0004135">
    <property type="term" value="F:amylo-alpha-1,6-glucosidase activity"/>
    <property type="evidence" value="ECO:0007669"/>
    <property type="project" value="UniProtKB-EC"/>
</dbReference>
<evidence type="ECO:0000256" key="1">
    <source>
        <dbReference type="ARBA" id="ARBA00000439"/>
    </source>
</evidence>
<evidence type="ECO:0000256" key="7">
    <source>
        <dbReference type="ARBA" id="ARBA00020723"/>
    </source>
</evidence>
<evidence type="ECO:0000256" key="5">
    <source>
        <dbReference type="ARBA" id="ARBA00012560"/>
    </source>
</evidence>
<evidence type="ECO:0000259" key="14">
    <source>
        <dbReference type="Pfam" id="PF14701"/>
    </source>
</evidence>
<dbReference type="InterPro" id="IPR017853">
    <property type="entry name" value="GH"/>
</dbReference>
<keyword evidence="12" id="KW-0175">Coiled coil</keyword>
<reference evidence="16 17" key="1">
    <citation type="submission" date="2020-08" db="EMBL/GenBank/DDBJ databases">
        <authorList>
            <person name="Hejnol A."/>
        </authorList>
    </citation>
    <scope>NUCLEOTIDE SEQUENCE [LARGE SCALE GENOMIC DNA]</scope>
</reference>
<dbReference type="Pfam" id="PF06202">
    <property type="entry name" value="GDE_C"/>
    <property type="match status" value="1"/>
</dbReference>
<organism evidence="16 17">
    <name type="scientific">Dimorphilus gyrociliatus</name>
    <dbReference type="NCBI Taxonomy" id="2664684"/>
    <lineage>
        <taxon>Eukaryota</taxon>
        <taxon>Metazoa</taxon>
        <taxon>Spiralia</taxon>
        <taxon>Lophotrochozoa</taxon>
        <taxon>Annelida</taxon>
        <taxon>Polychaeta</taxon>
        <taxon>Polychaeta incertae sedis</taxon>
        <taxon>Dinophilidae</taxon>
        <taxon>Dimorphilus</taxon>
    </lineage>
</organism>
<dbReference type="PANTHER" id="PTHR10569:SF2">
    <property type="entry name" value="GLYCOGEN DEBRANCHING ENZYME"/>
    <property type="match status" value="1"/>
</dbReference>
<dbReference type="FunFam" id="3.20.20.80:FF:000070">
    <property type="entry name" value="GDB1p Glycogen debranching enzyme"/>
    <property type="match status" value="1"/>
</dbReference>
<keyword evidence="9" id="KW-0511">Multifunctional enzyme</keyword>
<evidence type="ECO:0000259" key="15">
    <source>
        <dbReference type="Pfam" id="PF14702"/>
    </source>
</evidence>
<dbReference type="SUPFAM" id="SSF48208">
    <property type="entry name" value="Six-hairpin glycosidases"/>
    <property type="match status" value="1"/>
</dbReference>
<dbReference type="CDD" id="cd11327">
    <property type="entry name" value="AmyAc_Glg_debranch_2"/>
    <property type="match status" value="1"/>
</dbReference>
<dbReference type="Proteomes" id="UP000549394">
    <property type="component" value="Unassembled WGS sequence"/>
</dbReference>
<dbReference type="EC" id="2.4.1.25" evidence="5"/>
<dbReference type="FunFam" id="3.20.20.80:FF:000051">
    <property type="entry name" value="glycogen debranching enzyme isoform X2"/>
    <property type="match status" value="1"/>
</dbReference>
<evidence type="ECO:0000256" key="6">
    <source>
        <dbReference type="ARBA" id="ARBA00012778"/>
    </source>
</evidence>
<comment type="catalytic activity">
    <reaction evidence="2">
        <text>Hydrolysis of (1-&gt;6)-alpha-D-glucosidic branch linkages in glycogen phosphorylase limit dextrin.</text>
        <dbReference type="EC" id="3.2.1.33"/>
    </reaction>
</comment>
<dbReference type="InterPro" id="IPR008928">
    <property type="entry name" value="6-hairpin_glycosidase_sf"/>
</dbReference>
<dbReference type="GO" id="GO:0005978">
    <property type="term" value="P:glycogen biosynthetic process"/>
    <property type="evidence" value="ECO:0007669"/>
    <property type="project" value="UniProtKB-KW"/>
</dbReference>
<evidence type="ECO:0000256" key="11">
    <source>
        <dbReference type="ARBA" id="ARBA00031477"/>
    </source>
</evidence>
<dbReference type="Pfam" id="PF14702">
    <property type="entry name" value="hGDE_central"/>
    <property type="match status" value="1"/>
</dbReference>